<name>A0A376BC92_9ASCO</name>
<evidence type="ECO:0000256" key="2">
    <source>
        <dbReference type="ARBA" id="ARBA00006730"/>
    </source>
</evidence>
<reference evidence="9" key="1">
    <citation type="submission" date="2018-06" db="EMBL/GenBank/DDBJ databases">
        <authorList>
            <person name="Guldener U."/>
        </authorList>
    </citation>
    <scope>NUCLEOTIDE SEQUENCE [LARGE SCALE GENOMIC DNA]</scope>
    <source>
        <strain evidence="9">UTAD17</strain>
    </source>
</reference>
<feature type="domain" description="FAD dependent oxidoreductase" evidence="7">
    <location>
        <begin position="5"/>
        <end position="356"/>
    </location>
</feature>
<evidence type="ECO:0000256" key="5">
    <source>
        <dbReference type="ARBA" id="ARBA00023002"/>
    </source>
</evidence>
<dbReference type="Gene3D" id="3.40.50.720">
    <property type="entry name" value="NAD(P)-binding Rossmann-like Domain"/>
    <property type="match status" value="1"/>
</dbReference>
<dbReference type="PANTHER" id="PTHR11530:SF11">
    <property type="entry name" value="D-ASPARTATE OXIDASE"/>
    <property type="match status" value="1"/>
</dbReference>
<dbReference type="SUPFAM" id="SSF54373">
    <property type="entry name" value="FAD-linked reductases, C-terminal domain"/>
    <property type="match status" value="1"/>
</dbReference>
<evidence type="ECO:0000259" key="7">
    <source>
        <dbReference type="Pfam" id="PF01266"/>
    </source>
</evidence>
<feature type="binding site" evidence="6">
    <location>
        <position position="314"/>
    </location>
    <ligand>
        <name>D-dopa</name>
        <dbReference type="ChEBI" id="CHEBI:149689"/>
    </ligand>
</feature>
<dbReference type="OrthoDB" id="409956at2759"/>
<proteinExistence type="inferred from homology"/>
<keyword evidence="5" id="KW-0560">Oxidoreductase</keyword>
<dbReference type="EMBL" id="UFAJ01001265">
    <property type="protein sequence ID" value="SSD62211.1"/>
    <property type="molecule type" value="Genomic_DNA"/>
</dbReference>
<feature type="binding site" evidence="6">
    <location>
        <position position="343"/>
    </location>
    <ligand>
        <name>D-dopa</name>
        <dbReference type="ChEBI" id="CHEBI:149689"/>
    </ligand>
</feature>
<evidence type="ECO:0000313" key="8">
    <source>
        <dbReference type="EMBL" id="SSD62211.1"/>
    </source>
</evidence>
<dbReference type="SUPFAM" id="SSF51971">
    <property type="entry name" value="Nucleotide-binding domain"/>
    <property type="match status" value="1"/>
</dbReference>
<dbReference type="AlphaFoldDB" id="A0A376BC92"/>
<sequence>MPKNVVVIGAGVSGLTSAFLLLQTYKLDSLTIVASELPGDTFAHDYTSPWAGANWMSFAKSSDPTQIRRDSITYKLLNDLADNAPETGIKKYTAKLFWNKNVEETPWYIQTRFANGIRSISDEELRYRNMDPNEYVGYEYQSITVTPVIYCHYLRSRIEKLGGVIKRIPKIEDLKKSFIDNELDLPFGKPDLLVNCSGLGSKVFLQSIEPEEAAKVIPVKGQIVVVQNDLPFQLVVENLPDNGPNGKPYYGKDQFLNIFPRGDGYCIIGGIMKKGDWSKKVDPSLTESILKMCGQHVPELDGKFKKLYDYCALRPGREGGVRVEKKKYYDNDLTVIHNYGIGGAGYQASYGLSLDVCELASDILGPKRQVCPFKL</sequence>
<dbReference type="VEuPathDB" id="FungiDB:SCODWIG_03973"/>
<keyword evidence="3" id="KW-0285">Flavoprotein</keyword>
<gene>
    <name evidence="8" type="ORF">SCODWIG_03973</name>
</gene>
<evidence type="ECO:0000256" key="3">
    <source>
        <dbReference type="ARBA" id="ARBA00022630"/>
    </source>
</evidence>
<comment type="similarity">
    <text evidence="2">Belongs to the DAMOX/DASOX family.</text>
</comment>
<dbReference type="PANTHER" id="PTHR11530">
    <property type="entry name" value="D-AMINO ACID OXIDASE"/>
    <property type="match status" value="1"/>
</dbReference>
<dbReference type="GO" id="GO:0005737">
    <property type="term" value="C:cytoplasm"/>
    <property type="evidence" value="ECO:0007669"/>
    <property type="project" value="TreeGrafter"/>
</dbReference>
<dbReference type="Proteomes" id="UP000262825">
    <property type="component" value="Unassembled WGS sequence"/>
</dbReference>
<evidence type="ECO:0000256" key="6">
    <source>
        <dbReference type="PIRSR" id="PIRSR000189-1"/>
    </source>
</evidence>
<dbReference type="InterPro" id="IPR023209">
    <property type="entry name" value="DAO"/>
</dbReference>
<dbReference type="PIRSF" id="PIRSF000189">
    <property type="entry name" value="D-aa_oxidase"/>
    <property type="match status" value="1"/>
</dbReference>
<evidence type="ECO:0000256" key="1">
    <source>
        <dbReference type="ARBA" id="ARBA00001974"/>
    </source>
</evidence>
<accession>A0A376BC92</accession>
<feature type="binding site" evidence="6">
    <location>
        <begin position="47"/>
        <end position="48"/>
    </location>
    <ligand>
        <name>FAD</name>
        <dbReference type="ChEBI" id="CHEBI:57692"/>
    </ligand>
</feature>
<dbReference type="GO" id="GO:0071949">
    <property type="term" value="F:FAD binding"/>
    <property type="evidence" value="ECO:0007669"/>
    <property type="project" value="InterPro"/>
</dbReference>
<dbReference type="GO" id="GO:0019478">
    <property type="term" value="P:D-amino acid catabolic process"/>
    <property type="evidence" value="ECO:0007669"/>
    <property type="project" value="TreeGrafter"/>
</dbReference>
<evidence type="ECO:0000313" key="9">
    <source>
        <dbReference type="Proteomes" id="UP000262825"/>
    </source>
</evidence>
<keyword evidence="9" id="KW-1185">Reference proteome</keyword>
<dbReference type="InterPro" id="IPR006076">
    <property type="entry name" value="FAD-dep_OxRdtase"/>
</dbReference>
<dbReference type="Gene3D" id="3.30.9.10">
    <property type="entry name" value="D-Amino Acid Oxidase, subunit A, domain 2"/>
    <property type="match status" value="1"/>
</dbReference>
<dbReference type="GO" id="GO:0003884">
    <property type="term" value="F:D-amino-acid oxidase activity"/>
    <property type="evidence" value="ECO:0007669"/>
    <property type="project" value="InterPro"/>
</dbReference>
<comment type="cofactor">
    <cofactor evidence="1 6">
        <name>FAD</name>
        <dbReference type="ChEBI" id="CHEBI:57692"/>
    </cofactor>
</comment>
<dbReference type="Pfam" id="PF01266">
    <property type="entry name" value="DAO"/>
    <property type="match status" value="1"/>
</dbReference>
<organism evidence="8 9">
    <name type="scientific">Saccharomycodes ludwigii</name>
    <dbReference type="NCBI Taxonomy" id="36035"/>
    <lineage>
        <taxon>Eukaryota</taxon>
        <taxon>Fungi</taxon>
        <taxon>Dikarya</taxon>
        <taxon>Ascomycota</taxon>
        <taxon>Saccharomycotina</taxon>
        <taxon>Saccharomycetes</taxon>
        <taxon>Saccharomycodales</taxon>
        <taxon>Saccharomycodaceae</taxon>
        <taxon>Saccharomycodes</taxon>
    </lineage>
</organism>
<evidence type="ECO:0000256" key="4">
    <source>
        <dbReference type="ARBA" id="ARBA00022827"/>
    </source>
</evidence>
<protein>
    <recommendedName>
        <fullName evidence="7">FAD dependent oxidoreductase domain-containing protein</fullName>
    </recommendedName>
</protein>
<keyword evidence="4 6" id="KW-0274">FAD</keyword>